<evidence type="ECO:0000313" key="1">
    <source>
        <dbReference type="EMBL" id="SHJ62150.1"/>
    </source>
</evidence>
<keyword evidence="2" id="KW-1185">Reference proteome</keyword>
<gene>
    <name evidence="1" type="ORF">SAMN02745170_02945</name>
</gene>
<evidence type="ECO:0000313" key="2">
    <source>
        <dbReference type="Proteomes" id="UP000322917"/>
    </source>
</evidence>
<dbReference type="AlphaFoldDB" id="A0A1M6KTC2"/>
<sequence length="50" mass="5542">MNMPPLLLPSTKFSLHKNNYNKPIDSFSCQFGTAKTLAVFTADSSIHSQL</sequence>
<protein>
    <submittedName>
        <fullName evidence="1">Uncharacterized protein</fullName>
    </submittedName>
</protein>
<organism evidence="1 2">
    <name type="scientific">Propionispora hippei DSM 15287</name>
    <dbReference type="NCBI Taxonomy" id="1123003"/>
    <lineage>
        <taxon>Bacteria</taxon>
        <taxon>Bacillati</taxon>
        <taxon>Bacillota</taxon>
        <taxon>Negativicutes</taxon>
        <taxon>Selenomonadales</taxon>
        <taxon>Sporomusaceae</taxon>
        <taxon>Propionispora</taxon>
    </lineage>
</organism>
<dbReference type="Proteomes" id="UP000322917">
    <property type="component" value="Unassembled WGS sequence"/>
</dbReference>
<name>A0A1M6KTC2_9FIRM</name>
<accession>A0A1M6KTC2</accession>
<dbReference type="EMBL" id="FQZD01000029">
    <property type="protein sequence ID" value="SHJ62150.1"/>
    <property type="molecule type" value="Genomic_DNA"/>
</dbReference>
<proteinExistence type="predicted"/>
<reference evidence="1 2" key="1">
    <citation type="submission" date="2016-11" db="EMBL/GenBank/DDBJ databases">
        <authorList>
            <person name="Varghese N."/>
            <person name="Submissions S."/>
        </authorList>
    </citation>
    <scope>NUCLEOTIDE SEQUENCE [LARGE SCALE GENOMIC DNA]</scope>
    <source>
        <strain evidence="1 2">DSM 15287</strain>
    </source>
</reference>